<feature type="transmembrane region" description="Helical" evidence="6">
    <location>
        <begin position="281"/>
        <end position="299"/>
    </location>
</feature>
<feature type="transmembrane region" description="Helical" evidence="6">
    <location>
        <begin position="48"/>
        <end position="65"/>
    </location>
</feature>
<dbReference type="InterPro" id="IPR020846">
    <property type="entry name" value="MFS_dom"/>
</dbReference>
<dbReference type="Gene3D" id="1.20.1250.20">
    <property type="entry name" value="MFS general substrate transporter like domains"/>
    <property type="match status" value="1"/>
</dbReference>
<keyword evidence="3 6" id="KW-0812">Transmembrane</keyword>
<feature type="transmembrane region" description="Helical" evidence="6">
    <location>
        <begin position="374"/>
        <end position="391"/>
    </location>
</feature>
<dbReference type="InterPro" id="IPR011701">
    <property type="entry name" value="MFS"/>
</dbReference>
<evidence type="ECO:0000313" key="8">
    <source>
        <dbReference type="EMBL" id="TLD71740.1"/>
    </source>
</evidence>
<dbReference type="GO" id="GO:0022857">
    <property type="term" value="F:transmembrane transporter activity"/>
    <property type="evidence" value="ECO:0007669"/>
    <property type="project" value="InterPro"/>
</dbReference>
<evidence type="ECO:0000313" key="9">
    <source>
        <dbReference type="Proteomes" id="UP000306196"/>
    </source>
</evidence>
<dbReference type="InterPro" id="IPR001958">
    <property type="entry name" value="Tet-R_TetA/multi-R_MdtG-like"/>
</dbReference>
<feature type="domain" description="Major facilitator superfamily (MFS) profile" evidence="7">
    <location>
        <begin position="11"/>
        <end position="398"/>
    </location>
</feature>
<feature type="transmembrane region" description="Helical" evidence="6">
    <location>
        <begin position="250"/>
        <end position="269"/>
    </location>
</feature>
<feature type="transmembrane region" description="Helical" evidence="6">
    <location>
        <begin position="134"/>
        <end position="156"/>
    </location>
</feature>
<evidence type="ECO:0000256" key="6">
    <source>
        <dbReference type="SAM" id="Phobius"/>
    </source>
</evidence>
<dbReference type="Pfam" id="PF07690">
    <property type="entry name" value="MFS_1"/>
    <property type="match status" value="1"/>
</dbReference>
<keyword evidence="2" id="KW-0813">Transport</keyword>
<dbReference type="PRINTS" id="PR01035">
    <property type="entry name" value="TCRTETA"/>
</dbReference>
<comment type="caution">
    <text evidence="8">The sequence shown here is derived from an EMBL/GenBank/DDBJ whole genome shotgun (WGS) entry which is preliminary data.</text>
</comment>
<feature type="transmembrane region" description="Helical" evidence="6">
    <location>
        <begin position="162"/>
        <end position="184"/>
    </location>
</feature>
<feature type="transmembrane region" description="Helical" evidence="6">
    <location>
        <begin position="339"/>
        <end position="362"/>
    </location>
</feature>
<dbReference type="GO" id="GO:0016020">
    <property type="term" value="C:membrane"/>
    <property type="evidence" value="ECO:0007669"/>
    <property type="project" value="UniProtKB-SubCell"/>
</dbReference>
<reference evidence="8 9" key="1">
    <citation type="submission" date="2019-05" db="EMBL/GenBank/DDBJ databases">
        <title>Verrucobacter flavum gen. nov., sp. nov. a new member of the family Verrucomicrobiaceae.</title>
        <authorList>
            <person name="Szuroczki S."/>
            <person name="Abbaszade G."/>
            <person name="Szabo A."/>
            <person name="Felfoldi T."/>
            <person name="Schumann P."/>
            <person name="Boka K."/>
            <person name="Keki Z."/>
            <person name="Toumi M."/>
            <person name="Toth E."/>
        </authorList>
    </citation>
    <scope>NUCLEOTIDE SEQUENCE [LARGE SCALE GENOMIC DNA]</scope>
    <source>
        <strain evidence="8 9">MG-N-17</strain>
    </source>
</reference>
<evidence type="ECO:0000256" key="4">
    <source>
        <dbReference type="ARBA" id="ARBA00022989"/>
    </source>
</evidence>
<dbReference type="PANTHER" id="PTHR23504:SF15">
    <property type="entry name" value="MAJOR FACILITATOR SUPERFAMILY (MFS) PROFILE DOMAIN-CONTAINING PROTEIN"/>
    <property type="match status" value="1"/>
</dbReference>
<protein>
    <submittedName>
        <fullName evidence="8">TCR/Tet family MFS transporter</fullName>
    </submittedName>
</protein>
<dbReference type="SUPFAM" id="SSF103473">
    <property type="entry name" value="MFS general substrate transporter"/>
    <property type="match status" value="1"/>
</dbReference>
<accession>A0A5R8KHM5</accession>
<evidence type="ECO:0000256" key="5">
    <source>
        <dbReference type="ARBA" id="ARBA00023136"/>
    </source>
</evidence>
<dbReference type="OrthoDB" id="9793283at2"/>
<evidence type="ECO:0000259" key="7">
    <source>
        <dbReference type="PROSITE" id="PS50850"/>
    </source>
</evidence>
<dbReference type="EMBL" id="VAUV01000004">
    <property type="protein sequence ID" value="TLD71740.1"/>
    <property type="molecule type" value="Genomic_DNA"/>
</dbReference>
<keyword evidence="5 6" id="KW-0472">Membrane</keyword>
<keyword evidence="9" id="KW-1185">Reference proteome</keyword>
<dbReference type="PROSITE" id="PS50850">
    <property type="entry name" value="MFS"/>
    <property type="match status" value="1"/>
</dbReference>
<dbReference type="InterPro" id="IPR036259">
    <property type="entry name" value="MFS_trans_sf"/>
</dbReference>
<feature type="transmembrane region" description="Helical" evidence="6">
    <location>
        <begin position="12"/>
        <end position="36"/>
    </location>
</feature>
<feature type="transmembrane region" description="Helical" evidence="6">
    <location>
        <begin position="77"/>
        <end position="95"/>
    </location>
</feature>
<evidence type="ECO:0000256" key="3">
    <source>
        <dbReference type="ARBA" id="ARBA00022692"/>
    </source>
</evidence>
<evidence type="ECO:0000256" key="1">
    <source>
        <dbReference type="ARBA" id="ARBA00004141"/>
    </source>
</evidence>
<comment type="subcellular location">
    <subcellularLocation>
        <location evidence="1">Membrane</location>
        <topology evidence="1">Multi-pass membrane protein</topology>
    </subcellularLocation>
</comment>
<evidence type="ECO:0000256" key="2">
    <source>
        <dbReference type="ARBA" id="ARBA00022448"/>
    </source>
</evidence>
<dbReference type="PANTHER" id="PTHR23504">
    <property type="entry name" value="MAJOR FACILITATOR SUPERFAMILY DOMAIN-CONTAINING PROTEIN 10"/>
    <property type="match status" value="1"/>
</dbReference>
<dbReference type="Proteomes" id="UP000306196">
    <property type="component" value="Unassembled WGS sequence"/>
</dbReference>
<dbReference type="AlphaFoldDB" id="A0A5R8KHM5"/>
<feature type="transmembrane region" description="Helical" evidence="6">
    <location>
        <begin position="213"/>
        <end position="238"/>
    </location>
</feature>
<sequence>MDLVQASRKSQFFVIFLTILLSTIGFGVCIPVLPLYAEKFNATETQNGLLIGVFSLLVFFTAPLWGKLSDRYGRRPVLLFSVLGSAAGYFLMGSANTLAMLFVARIIDGASGGNVAAAQAYIADITTPEERSKAMGLIGAAFGLGFIIGPALGGILSEQISAQAPFIFVGVLCLINALLVATSLPETHTAERRKQHGPQLPLSALPKHSDAPLFFTVAVGYFLSLAAFAIMTMTFALFGEKRFDLDQTHIGYILATIGVVGVLIQGGLIRRLLPKYGEVPLARSGMLFLLIGFVLLPLVGSVTSLVIVCCLVAAGNSLVQPTLNGLASRSVDAAWQGRALGLLQSFASLGRAIGAWMGGWLLGMDRGLDHYGRTPFWVAAALMLVTLVLALKLRAPQGQTTVVEPVVI</sequence>
<name>A0A5R8KHM5_9BACT</name>
<organism evidence="8 9">
    <name type="scientific">Phragmitibacter flavus</name>
    <dbReference type="NCBI Taxonomy" id="2576071"/>
    <lineage>
        <taxon>Bacteria</taxon>
        <taxon>Pseudomonadati</taxon>
        <taxon>Verrucomicrobiota</taxon>
        <taxon>Verrucomicrobiia</taxon>
        <taxon>Verrucomicrobiales</taxon>
        <taxon>Verrucomicrobiaceae</taxon>
        <taxon>Phragmitibacter</taxon>
    </lineage>
</organism>
<gene>
    <name evidence="8" type="ORF">FEM03_06265</name>
</gene>
<proteinExistence type="predicted"/>
<keyword evidence="4 6" id="KW-1133">Transmembrane helix</keyword>